<protein>
    <submittedName>
        <fullName evidence="2">Putative Xre family DNA binding protein</fullName>
    </submittedName>
</protein>
<name>A0A2I2KNC0_9ACTN</name>
<accession>A0A2I2KNC0</accession>
<organism evidence="2 3">
    <name type="scientific">Frankia canadensis</name>
    <dbReference type="NCBI Taxonomy" id="1836972"/>
    <lineage>
        <taxon>Bacteria</taxon>
        <taxon>Bacillati</taxon>
        <taxon>Actinomycetota</taxon>
        <taxon>Actinomycetes</taxon>
        <taxon>Frankiales</taxon>
        <taxon>Frankiaceae</taxon>
        <taxon>Frankia</taxon>
    </lineage>
</organism>
<dbReference type="CDD" id="cd00093">
    <property type="entry name" value="HTH_XRE"/>
    <property type="match status" value="1"/>
</dbReference>
<evidence type="ECO:0000313" key="2">
    <source>
        <dbReference type="EMBL" id="SNQ47149.1"/>
    </source>
</evidence>
<sequence length="91" mass="10020">MAVNIVNARQLGTAVRAARKERGLSQEALVARAGVSRAWLARFENGHPAASIEPVFRVLGALGLSLDLRERAMSDGERRVLDALAERDRRR</sequence>
<evidence type="ECO:0000259" key="1">
    <source>
        <dbReference type="PROSITE" id="PS50943"/>
    </source>
</evidence>
<dbReference type="EMBL" id="FZMO01000082">
    <property type="protein sequence ID" value="SNQ47149.1"/>
    <property type="molecule type" value="Genomic_DNA"/>
</dbReference>
<dbReference type="RefSeq" id="WP_207770227.1">
    <property type="nucleotide sequence ID" value="NZ_FZMO01000082.1"/>
</dbReference>
<dbReference type="Gene3D" id="1.10.260.40">
    <property type="entry name" value="lambda repressor-like DNA-binding domains"/>
    <property type="match status" value="1"/>
</dbReference>
<dbReference type="PROSITE" id="PS50943">
    <property type="entry name" value="HTH_CROC1"/>
    <property type="match status" value="1"/>
</dbReference>
<dbReference type="SUPFAM" id="SSF47413">
    <property type="entry name" value="lambda repressor-like DNA-binding domains"/>
    <property type="match status" value="1"/>
</dbReference>
<feature type="domain" description="HTH cro/C1-type" evidence="1">
    <location>
        <begin position="15"/>
        <end position="69"/>
    </location>
</feature>
<gene>
    <name evidence="2" type="ORF">FRACA_1720007</name>
</gene>
<proteinExistence type="predicted"/>
<evidence type="ECO:0000313" key="3">
    <source>
        <dbReference type="Proteomes" id="UP000234331"/>
    </source>
</evidence>
<dbReference type="InterPro" id="IPR010982">
    <property type="entry name" value="Lambda_DNA-bd_dom_sf"/>
</dbReference>
<dbReference type="AlphaFoldDB" id="A0A2I2KNC0"/>
<dbReference type="GO" id="GO:0003677">
    <property type="term" value="F:DNA binding"/>
    <property type="evidence" value="ECO:0007669"/>
    <property type="project" value="InterPro"/>
</dbReference>
<dbReference type="InterPro" id="IPR001387">
    <property type="entry name" value="Cro/C1-type_HTH"/>
</dbReference>
<dbReference type="SMART" id="SM00530">
    <property type="entry name" value="HTH_XRE"/>
    <property type="match status" value="1"/>
</dbReference>
<reference evidence="2 3" key="1">
    <citation type="submission" date="2017-06" db="EMBL/GenBank/DDBJ databases">
        <authorList>
            <person name="Kim H.J."/>
            <person name="Triplett B.A."/>
        </authorList>
    </citation>
    <scope>NUCLEOTIDE SEQUENCE [LARGE SCALE GENOMIC DNA]</scope>
    <source>
        <strain evidence="2">FRACA_ARgP5</strain>
    </source>
</reference>
<dbReference type="Proteomes" id="UP000234331">
    <property type="component" value="Unassembled WGS sequence"/>
</dbReference>
<dbReference type="Pfam" id="PF13560">
    <property type="entry name" value="HTH_31"/>
    <property type="match status" value="1"/>
</dbReference>
<keyword evidence="3" id="KW-1185">Reference proteome</keyword>